<organism evidence="2 3">
    <name type="scientific">Zhouia amylolytica</name>
    <dbReference type="NCBI Taxonomy" id="376730"/>
    <lineage>
        <taxon>Bacteria</taxon>
        <taxon>Pseudomonadati</taxon>
        <taxon>Bacteroidota</taxon>
        <taxon>Flavobacteriia</taxon>
        <taxon>Flavobacteriales</taxon>
        <taxon>Flavobacteriaceae</taxon>
        <taxon>Zhouia</taxon>
    </lineage>
</organism>
<evidence type="ECO:0000313" key="3">
    <source>
        <dbReference type="Proteomes" id="UP000183209"/>
    </source>
</evidence>
<keyword evidence="1" id="KW-0732">Signal</keyword>
<dbReference type="OrthoDB" id="679547at2"/>
<sequence length="582" mass="66586">MTRFRKILIGFSLLMMATAGLSGQNSAIKRDLIELPKEKLYVHHNSNMILTGEPLYYVVYNLKMHDHTLSEYSKIAYIELINDGSDVVHRQKVRLNGGKGFGDFIIPMNLTSGPYKLIAYTRMALNNGWSSVFQSDIAIINPYNDNQNKIISNDSITDISQQSKAVGKDSGNNTLLELNKKKYAKREKVKLMLNIPASEISNYSFSISVKKVDSLFNGEMNDIKSEFEQVAYNNSTYDVKTIIELPELRGELITGSIKNNENPGSGLYNIQLGLSIPDPVNPIIKVASTNKNGEFFFNINREYDSDKAFVEVLSPDAKSYEIAIDDANNLNYDELQFKDFKINENSYSNLLERSVNNQIENSYIEVKKGSLIALKKELPFFGSEFIQYNLDDYTRFKTVKETVIEFIEGVRLRSDGDNSAHFEVREEGEYNYNNVPGLLIVDGAIITNHNNLIDYDSRRIEKINVIRDRFYYGGQVYNGIIYAETFDGNFYNTISLSNWKRIQLFPVNRVKDYNFPLYLNTGANERIPDYRNQLFWNPDLQITETNEVVFYTSDLDGLFEVVLEGVAQNGELISMKTYLKVE</sequence>
<protein>
    <recommendedName>
        <fullName evidence="4">MG2 domain-containing protein</fullName>
    </recommendedName>
</protein>
<reference evidence="2 3" key="1">
    <citation type="submission" date="2016-10" db="EMBL/GenBank/DDBJ databases">
        <authorList>
            <person name="de Groot N.N."/>
        </authorList>
    </citation>
    <scope>NUCLEOTIDE SEQUENCE [LARGE SCALE GENOMIC DNA]</scope>
    <source>
        <strain evidence="2 3">CGMCC 1.6114</strain>
    </source>
</reference>
<dbReference type="EMBL" id="FPAG01000002">
    <property type="protein sequence ID" value="SFS56443.1"/>
    <property type="molecule type" value="Genomic_DNA"/>
</dbReference>
<dbReference type="RefSeq" id="WP_139226604.1">
    <property type="nucleotide sequence ID" value="NZ_FPAG01000002.1"/>
</dbReference>
<feature type="signal peptide" evidence="1">
    <location>
        <begin position="1"/>
        <end position="22"/>
    </location>
</feature>
<gene>
    <name evidence="2" type="ORF">SAMN04487906_0908</name>
</gene>
<evidence type="ECO:0000313" key="2">
    <source>
        <dbReference type="EMBL" id="SFS56443.1"/>
    </source>
</evidence>
<dbReference type="AlphaFoldDB" id="A0A1I6QVJ0"/>
<proteinExistence type="predicted"/>
<name>A0A1I6QVJ0_9FLAO</name>
<dbReference type="Proteomes" id="UP000183209">
    <property type="component" value="Unassembled WGS sequence"/>
</dbReference>
<feature type="chain" id="PRO_5010271562" description="MG2 domain-containing protein" evidence="1">
    <location>
        <begin position="23"/>
        <end position="582"/>
    </location>
</feature>
<evidence type="ECO:0008006" key="4">
    <source>
        <dbReference type="Google" id="ProtNLM"/>
    </source>
</evidence>
<accession>A0A1I6QVJ0</accession>
<evidence type="ECO:0000256" key="1">
    <source>
        <dbReference type="SAM" id="SignalP"/>
    </source>
</evidence>